<gene>
    <name evidence="6" type="ORF">KGD84_03330</name>
</gene>
<dbReference type="Gene3D" id="3.40.190.10">
    <property type="entry name" value="Periplasmic binding protein-like II"/>
    <property type="match status" value="2"/>
</dbReference>
<sequence>MPRPLLAPLALASTLVLLATACSGGSTVDDAVEGAAEPVSGSLNAGYVSAIDQIGLPVGTELGLFEEQGLDVTLADPFPTGVDAINALSAGEVDIIQVGVPALAAAQEGVELALVGNYTGSAVQRSVDETAAMVAVEDSGIDPEDLSTLEGATIATTFGSINHLYLLGLLKDLRIDVEDVELVNTAPPDMPVALETGGADAAVIWDPWPITIQDQVEGTYEVVRGGGYIPFIGYIVTTPQYLEENPELVEAFLTGRAAADQWIRENPEDAADSASRWLTGTDPEVALAAMEYNVEQLDARFSSCNYLAMDTVALLLEEQEALEYAFDINELFVPGPILSVEEKNPELFSDLAEVPTDARIEADYTFIREVAQNSCAV</sequence>
<evidence type="ECO:0000313" key="7">
    <source>
        <dbReference type="Proteomes" id="UP000676079"/>
    </source>
</evidence>
<evidence type="ECO:0000259" key="5">
    <source>
        <dbReference type="SMART" id="SM00062"/>
    </source>
</evidence>
<comment type="subcellular location">
    <subcellularLocation>
        <location evidence="1">Periplasm</location>
    </subcellularLocation>
</comment>
<keyword evidence="3 4" id="KW-0732">Signal</keyword>
<proteinExistence type="inferred from homology"/>
<dbReference type="EMBL" id="CP074133">
    <property type="protein sequence ID" value="QUX23429.1"/>
    <property type="molecule type" value="Genomic_DNA"/>
</dbReference>
<evidence type="ECO:0000256" key="3">
    <source>
        <dbReference type="ARBA" id="ARBA00022729"/>
    </source>
</evidence>
<dbReference type="SMART" id="SM00062">
    <property type="entry name" value="PBPb"/>
    <property type="match status" value="1"/>
</dbReference>
<accession>A0ABX8BQ95</accession>
<name>A0ABX8BQ95_9ACTN</name>
<evidence type="ECO:0000256" key="1">
    <source>
        <dbReference type="ARBA" id="ARBA00004418"/>
    </source>
</evidence>
<reference evidence="6 7" key="1">
    <citation type="submission" date="2021-05" db="EMBL/GenBank/DDBJ databases">
        <title>Direct Submission.</title>
        <authorList>
            <person name="Li K."/>
            <person name="Gao J."/>
        </authorList>
    </citation>
    <scope>NUCLEOTIDE SEQUENCE [LARGE SCALE GENOMIC DNA]</scope>
    <source>
        <strain evidence="6 7">Mg02</strain>
    </source>
</reference>
<keyword evidence="7" id="KW-1185">Reference proteome</keyword>
<feature type="domain" description="Solute-binding protein family 3/N-terminal" evidence="5">
    <location>
        <begin position="55"/>
        <end position="266"/>
    </location>
</feature>
<comment type="similarity">
    <text evidence="2">Belongs to the bacterial solute-binding protein SsuA/TauA family.</text>
</comment>
<dbReference type="RefSeq" id="WP_220564651.1">
    <property type="nucleotide sequence ID" value="NZ_CP074133.1"/>
</dbReference>
<evidence type="ECO:0000256" key="4">
    <source>
        <dbReference type="SAM" id="SignalP"/>
    </source>
</evidence>
<evidence type="ECO:0000256" key="2">
    <source>
        <dbReference type="ARBA" id="ARBA00010742"/>
    </source>
</evidence>
<dbReference type="PROSITE" id="PS51257">
    <property type="entry name" value="PROKAR_LIPOPROTEIN"/>
    <property type="match status" value="1"/>
</dbReference>
<dbReference type="InterPro" id="IPR015168">
    <property type="entry name" value="SsuA/THI5"/>
</dbReference>
<dbReference type="PANTHER" id="PTHR30024">
    <property type="entry name" value="ALIPHATIC SULFONATES-BINDING PROTEIN-RELATED"/>
    <property type="match status" value="1"/>
</dbReference>
<dbReference type="Proteomes" id="UP000676079">
    <property type="component" value="Chromosome"/>
</dbReference>
<organism evidence="6 7">
    <name type="scientific">Nocardiopsis changdeensis</name>
    <dbReference type="NCBI Taxonomy" id="2831969"/>
    <lineage>
        <taxon>Bacteria</taxon>
        <taxon>Bacillati</taxon>
        <taxon>Actinomycetota</taxon>
        <taxon>Actinomycetes</taxon>
        <taxon>Streptosporangiales</taxon>
        <taxon>Nocardiopsidaceae</taxon>
        <taxon>Nocardiopsis</taxon>
    </lineage>
</organism>
<dbReference type="InterPro" id="IPR001638">
    <property type="entry name" value="Solute-binding_3/MltF_N"/>
</dbReference>
<dbReference type="Pfam" id="PF09084">
    <property type="entry name" value="NMT1"/>
    <property type="match status" value="1"/>
</dbReference>
<dbReference type="SUPFAM" id="SSF53850">
    <property type="entry name" value="Periplasmic binding protein-like II"/>
    <property type="match status" value="1"/>
</dbReference>
<feature type="signal peptide" evidence="4">
    <location>
        <begin position="1"/>
        <end position="21"/>
    </location>
</feature>
<dbReference type="PANTHER" id="PTHR30024:SF47">
    <property type="entry name" value="TAURINE-BINDING PERIPLASMIC PROTEIN"/>
    <property type="match status" value="1"/>
</dbReference>
<evidence type="ECO:0000313" key="6">
    <source>
        <dbReference type="EMBL" id="QUX23429.1"/>
    </source>
</evidence>
<protein>
    <submittedName>
        <fullName evidence="6">ABC transporter substrate-binding protein</fullName>
    </submittedName>
</protein>
<feature type="chain" id="PRO_5047506780" evidence="4">
    <location>
        <begin position="22"/>
        <end position="377"/>
    </location>
</feature>